<dbReference type="Proteomes" id="UP001430848">
    <property type="component" value="Unassembled WGS sequence"/>
</dbReference>
<evidence type="ECO:0000256" key="1">
    <source>
        <dbReference type="SAM" id="SignalP"/>
    </source>
</evidence>
<reference evidence="2 3" key="1">
    <citation type="submission" date="2024-02" db="EMBL/GenBank/DDBJ databases">
        <title>De novo assembly and annotation of 12 fungi associated with fruit tree decline syndrome in Ontario, Canada.</title>
        <authorList>
            <person name="Sulman M."/>
            <person name="Ellouze W."/>
            <person name="Ilyukhin E."/>
        </authorList>
    </citation>
    <scope>NUCLEOTIDE SEQUENCE [LARGE SCALE GENOMIC DNA]</scope>
    <source>
        <strain evidence="2 3">M169</strain>
    </source>
</reference>
<feature type="chain" id="PRO_5046579519" evidence="1">
    <location>
        <begin position="24"/>
        <end position="368"/>
    </location>
</feature>
<evidence type="ECO:0000313" key="2">
    <source>
        <dbReference type="EMBL" id="KAK7735768.1"/>
    </source>
</evidence>
<keyword evidence="1" id="KW-0732">Signal</keyword>
<proteinExistence type="predicted"/>
<comment type="caution">
    <text evidence="2">The sequence shown here is derived from an EMBL/GenBank/DDBJ whole genome shotgun (WGS) entry which is preliminary data.</text>
</comment>
<keyword evidence="3" id="KW-1185">Reference proteome</keyword>
<sequence length="368" mass="41295">MALTMLLTVFFGALHLLAGVCDADTVDDDLMNLKAFIYTNPYPLARPYDCSVIAALSTKGQCMSYIGLDETPLESLASCELYCYETAYANTWDCIAPAIDYSNPDWDNTFTDESLQQWSPGTCSCSNSTSPTPSVNGDDDYSLASLPKGVAVKAATRYPRDLATYGYQVTPGYTGFADPQPNWDFATIDWMRGNGSSRTSTRIGIFGVMNNGVNPNVLRIHESWAGRDTRPNGVRAAFHDDVISFWRLTPMFRNLNMLTEIRFDTVIEDTLDNLAPWAYTTMGMDPNYALVVRRDGIRTNEPHVFRTILARARFAMRIQQAINEYVEFAHRRIMAFYFTGGRRGSGFDFAIYLNGYDEATIGDATWNW</sequence>
<dbReference type="EMBL" id="JAKNSF020000012">
    <property type="protein sequence ID" value="KAK7735768.1"/>
    <property type="molecule type" value="Genomic_DNA"/>
</dbReference>
<feature type="signal peptide" evidence="1">
    <location>
        <begin position="1"/>
        <end position="23"/>
    </location>
</feature>
<gene>
    <name evidence="2" type="ORF">SLS63_003726</name>
</gene>
<accession>A0ABR1PFW0</accession>
<protein>
    <submittedName>
        <fullName evidence="2">Uncharacterized protein</fullName>
    </submittedName>
</protein>
<evidence type="ECO:0000313" key="3">
    <source>
        <dbReference type="Proteomes" id="UP001430848"/>
    </source>
</evidence>
<name>A0ABR1PFW0_DIAER</name>
<organism evidence="2 3">
    <name type="scientific">Diaporthe eres</name>
    <name type="common">Phomopsis oblonga</name>
    <dbReference type="NCBI Taxonomy" id="83184"/>
    <lineage>
        <taxon>Eukaryota</taxon>
        <taxon>Fungi</taxon>
        <taxon>Dikarya</taxon>
        <taxon>Ascomycota</taxon>
        <taxon>Pezizomycotina</taxon>
        <taxon>Sordariomycetes</taxon>
        <taxon>Sordariomycetidae</taxon>
        <taxon>Diaporthales</taxon>
        <taxon>Diaporthaceae</taxon>
        <taxon>Diaporthe</taxon>
        <taxon>Diaporthe eres species complex</taxon>
    </lineage>
</organism>